<proteinExistence type="predicted"/>
<evidence type="ECO:0000313" key="7">
    <source>
        <dbReference type="EMBL" id="GAA2063326.1"/>
    </source>
</evidence>
<dbReference type="SUPFAM" id="SSF46689">
    <property type="entry name" value="Homeodomain-like"/>
    <property type="match status" value="1"/>
</dbReference>
<dbReference type="InterPro" id="IPR050109">
    <property type="entry name" value="HTH-type_TetR-like_transc_reg"/>
</dbReference>
<evidence type="ECO:0000259" key="6">
    <source>
        <dbReference type="PROSITE" id="PS50977"/>
    </source>
</evidence>
<keyword evidence="8" id="KW-1185">Reference proteome</keyword>
<evidence type="ECO:0000256" key="1">
    <source>
        <dbReference type="ARBA" id="ARBA00022491"/>
    </source>
</evidence>
<dbReference type="InterPro" id="IPR036271">
    <property type="entry name" value="Tet_transcr_reg_TetR-rel_C_sf"/>
</dbReference>
<keyword evidence="1" id="KW-0678">Repressor</keyword>
<dbReference type="InterPro" id="IPR001647">
    <property type="entry name" value="HTH_TetR"/>
</dbReference>
<sequence>MSDRRTRILEASTRCIARDGVRGLRVEEVAAGAGVSTGLIYYHFKDRPGLLRATLDHVNERTERYTEPRGATARERLEETLLLELQDTDEVREVSAAWGELRATTVFDPQLRDQLRLSTAEWTAELAGLVRAAHTEEPARRAADPEDSAGRLVALVEGLSELWLSGSMELDRARALLRGAVALELG</sequence>
<dbReference type="SUPFAM" id="SSF48498">
    <property type="entry name" value="Tetracyclin repressor-like, C-terminal domain"/>
    <property type="match status" value="1"/>
</dbReference>
<feature type="DNA-binding region" description="H-T-H motif" evidence="5">
    <location>
        <begin position="25"/>
        <end position="44"/>
    </location>
</feature>
<name>A0ABN2VIF3_9ACTN</name>
<dbReference type="Proteomes" id="UP001500016">
    <property type="component" value="Unassembled WGS sequence"/>
</dbReference>
<dbReference type="Pfam" id="PF00440">
    <property type="entry name" value="TetR_N"/>
    <property type="match status" value="1"/>
</dbReference>
<protein>
    <submittedName>
        <fullName evidence="7">TetR/AcrR family transcriptional regulator</fullName>
    </submittedName>
</protein>
<comment type="caution">
    <text evidence="7">The sequence shown here is derived from an EMBL/GenBank/DDBJ whole genome shotgun (WGS) entry which is preliminary data.</text>
</comment>
<dbReference type="EMBL" id="BAAAPE010000001">
    <property type="protein sequence ID" value="GAA2063326.1"/>
    <property type="molecule type" value="Genomic_DNA"/>
</dbReference>
<keyword evidence="4" id="KW-0804">Transcription</keyword>
<dbReference type="RefSeq" id="WP_344523802.1">
    <property type="nucleotide sequence ID" value="NZ_BAAAPE010000001.1"/>
</dbReference>
<keyword evidence="2" id="KW-0805">Transcription regulation</keyword>
<evidence type="ECO:0000256" key="2">
    <source>
        <dbReference type="ARBA" id="ARBA00023015"/>
    </source>
</evidence>
<dbReference type="PANTHER" id="PTHR30055:SF234">
    <property type="entry name" value="HTH-TYPE TRANSCRIPTIONAL REGULATOR BETI"/>
    <property type="match status" value="1"/>
</dbReference>
<reference evidence="7 8" key="1">
    <citation type="journal article" date="2019" name="Int. J. Syst. Evol. Microbiol.">
        <title>The Global Catalogue of Microorganisms (GCM) 10K type strain sequencing project: providing services to taxonomists for standard genome sequencing and annotation.</title>
        <authorList>
            <consortium name="The Broad Institute Genomics Platform"/>
            <consortium name="The Broad Institute Genome Sequencing Center for Infectious Disease"/>
            <person name="Wu L."/>
            <person name="Ma J."/>
        </authorList>
    </citation>
    <scope>NUCLEOTIDE SEQUENCE [LARGE SCALE GENOMIC DNA]</scope>
    <source>
        <strain evidence="7 8">JCM 15478</strain>
    </source>
</reference>
<dbReference type="PROSITE" id="PS50977">
    <property type="entry name" value="HTH_TETR_2"/>
    <property type="match status" value="1"/>
</dbReference>
<evidence type="ECO:0000313" key="8">
    <source>
        <dbReference type="Proteomes" id="UP001500016"/>
    </source>
</evidence>
<evidence type="ECO:0000256" key="3">
    <source>
        <dbReference type="ARBA" id="ARBA00023125"/>
    </source>
</evidence>
<dbReference type="InterPro" id="IPR009057">
    <property type="entry name" value="Homeodomain-like_sf"/>
</dbReference>
<dbReference type="PRINTS" id="PR00455">
    <property type="entry name" value="HTHTETR"/>
</dbReference>
<feature type="domain" description="HTH tetR-type" evidence="6">
    <location>
        <begin position="2"/>
        <end position="62"/>
    </location>
</feature>
<organism evidence="7 8">
    <name type="scientific">Streptomyces albiaxialis</name>
    <dbReference type="NCBI Taxonomy" id="329523"/>
    <lineage>
        <taxon>Bacteria</taxon>
        <taxon>Bacillati</taxon>
        <taxon>Actinomycetota</taxon>
        <taxon>Actinomycetes</taxon>
        <taxon>Kitasatosporales</taxon>
        <taxon>Streptomycetaceae</taxon>
        <taxon>Streptomyces</taxon>
    </lineage>
</organism>
<dbReference type="Pfam" id="PF13977">
    <property type="entry name" value="TetR_C_6"/>
    <property type="match status" value="1"/>
</dbReference>
<evidence type="ECO:0000256" key="5">
    <source>
        <dbReference type="PROSITE-ProRule" id="PRU00335"/>
    </source>
</evidence>
<evidence type="ECO:0000256" key="4">
    <source>
        <dbReference type="ARBA" id="ARBA00023163"/>
    </source>
</evidence>
<dbReference type="Gene3D" id="1.10.357.10">
    <property type="entry name" value="Tetracycline Repressor, domain 2"/>
    <property type="match status" value="1"/>
</dbReference>
<keyword evidence="3 5" id="KW-0238">DNA-binding</keyword>
<accession>A0ABN2VIF3</accession>
<dbReference type="PANTHER" id="PTHR30055">
    <property type="entry name" value="HTH-TYPE TRANSCRIPTIONAL REGULATOR RUTR"/>
    <property type="match status" value="1"/>
</dbReference>
<gene>
    <name evidence="7" type="ORF">GCM10009801_07120</name>
</gene>
<dbReference type="InterPro" id="IPR039538">
    <property type="entry name" value="BetI_C"/>
</dbReference>